<name>A0ABQ4ZB41_9ASTR</name>
<proteinExistence type="predicted"/>
<accession>A0ABQ4ZB41</accession>
<keyword evidence="2" id="KW-1185">Reference proteome</keyword>
<protein>
    <submittedName>
        <fullName evidence="1">Uncharacterized protein</fullName>
    </submittedName>
</protein>
<reference evidence="1" key="1">
    <citation type="journal article" date="2022" name="Int. J. Mol. Sci.">
        <title>Draft Genome of Tanacetum Coccineum: Genomic Comparison of Closely Related Tanacetum-Family Plants.</title>
        <authorList>
            <person name="Yamashiro T."/>
            <person name="Shiraishi A."/>
            <person name="Nakayama K."/>
            <person name="Satake H."/>
        </authorList>
    </citation>
    <scope>NUCLEOTIDE SEQUENCE</scope>
</reference>
<evidence type="ECO:0000313" key="1">
    <source>
        <dbReference type="EMBL" id="GJS86771.1"/>
    </source>
</evidence>
<gene>
    <name evidence="1" type="ORF">Tco_0769407</name>
</gene>
<reference evidence="1" key="2">
    <citation type="submission" date="2022-01" db="EMBL/GenBank/DDBJ databases">
        <authorList>
            <person name="Yamashiro T."/>
            <person name="Shiraishi A."/>
            <person name="Satake H."/>
            <person name="Nakayama K."/>
        </authorList>
    </citation>
    <scope>NUCLEOTIDE SEQUENCE</scope>
</reference>
<dbReference type="EMBL" id="BQNB010011145">
    <property type="protein sequence ID" value="GJS86771.1"/>
    <property type="molecule type" value="Genomic_DNA"/>
</dbReference>
<dbReference type="Proteomes" id="UP001151760">
    <property type="component" value="Unassembled WGS sequence"/>
</dbReference>
<organism evidence="1 2">
    <name type="scientific">Tanacetum coccineum</name>
    <dbReference type="NCBI Taxonomy" id="301880"/>
    <lineage>
        <taxon>Eukaryota</taxon>
        <taxon>Viridiplantae</taxon>
        <taxon>Streptophyta</taxon>
        <taxon>Embryophyta</taxon>
        <taxon>Tracheophyta</taxon>
        <taxon>Spermatophyta</taxon>
        <taxon>Magnoliopsida</taxon>
        <taxon>eudicotyledons</taxon>
        <taxon>Gunneridae</taxon>
        <taxon>Pentapetalae</taxon>
        <taxon>asterids</taxon>
        <taxon>campanulids</taxon>
        <taxon>Asterales</taxon>
        <taxon>Asteraceae</taxon>
        <taxon>Asteroideae</taxon>
        <taxon>Anthemideae</taxon>
        <taxon>Anthemidinae</taxon>
        <taxon>Tanacetum</taxon>
    </lineage>
</organism>
<sequence>MKELSKQLQGLLEKSFIRLSSSPRGASVLFMTEKGGWVAKGRLDGSTLSDYDCVLFVITGKGECRSHDAVSKKEIKEPNLDVRALVGTGNKQFTRANCKCHKLKIMEENIGAEGFRWRRGAICKVKIDCNDCLKGTSMVYHYYRGLGDLIHVIESHKSKYVHCMPGSDQKILYP</sequence>
<comment type="caution">
    <text evidence="1">The sequence shown here is derived from an EMBL/GenBank/DDBJ whole genome shotgun (WGS) entry which is preliminary data.</text>
</comment>
<evidence type="ECO:0000313" key="2">
    <source>
        <dbReference type="Proteomes" id="UP001151760"/>
    </source>
</evidence>